<dbReference type="InterPro" id="IPR011032">
    <property type="entry name" value="GroES-like_sf"/>
</dbReference>
<dbReference type="Gene3D" id="3.90.180.10">
    <property type="entry name" value="Medium-chain alcohol dehydrogenases, catalytic domain"/>
    <property type="match status" value="1"/>
</dbReference>
<dbReference type="SMART" id="SM00829">
    <property type="entry name" value="PKS_ER"/>
    <property type="match status" value="1"/>
</dbReference>
<dbReference type="InterPro" id="IPR013154">
    <property type="entry name" value="ADH-like_N"/>
</dbReference>
<dbReference type="InParanoid" id="A0A4R5DAK3"/>
<protein>
    <submittedName>
        <fullName evidence="7">Alcohol dehydrogenase</fullName>
    </submittedName>
</protein>
<dbReference type="AlphaFoldDB" id="A0A4R5DAK3"/>
<evidence type="ECO:0000256" key="2">
    <source>
        <dbReference type="ARBA" id="ARBA00008072"/>
    </source>
</evidence>
<organism evidence="7 8">
    <name type="scientific">Jiangella asiatica</name>
    <dbReference type="NCBI Taxonomy" id="2530372"/>
    <lineage>
        <taxon>Bacteria</taxon>
        <taxon>Bacillati</taxon>
        <taxon>Actinomycetota</taxon>
        <taxon>Actinomycetes</taxon>
        <taxon>Jiangellales</taxon>
        <taxon>Jiangellaceae</taxon>
        <taxon>Jiangella</taxon>
    </lineage>
</organism>
<reference evidence="7 8" key="1">
    <citation type="submission" date="2019-03" db="EMBL/GenBank/DDBJ databases">
        <title>Draft genome sequences of novel Actinobacteria.</title>
        <authorList>
            <person name="Sahin N."/>
            <person name="Ay H."/>
            <person name="Saygin H."/>
        </authorList>
    </citation>
    <scope>NUCLEOTIDE SEQUENCE [LARGE SCALE GENOMIC DNA]</scope>
    <source>
        <strain evidence="7 8">5K138</strain>
    </source>
</reference>
<evidence type="ECO:0000259" key="6">
    <source>
        <dbReference type="SMART" id="SM00829"/>
    </source>
</evidence>
<proteinExistence type="inferred from homology"/>
<sequence>MKVARLHGVGDVRITEEDRPAAGHGEALVRVTAVGLCGSDLHWFTEGGIGDAVLQKPLVLGHEMAGTVEGGPYDGRRVAVDPAQPCRACDQCFEGDHNLCPRVRFAGHGGQDGGLQEHLAWPVELLHVVPDAFSDADAAMLEPLGVALHAVDLGRPRPGSTVTVVGCGPIGLCAVQLVRAAGAGLVVAVEPLAHRRDAAAAVGADVVVDAGADDASAQLATATGGKGAQVVIEVAGTDDAVELAVTAARPGGRVVLAGIPDDDRTTFPAAEARRKGLTLKMSRRMKATYPRAIRLVERGLVDVSSIVTHTFPLDQAGEAFRQADQRTGLKVVITPNGR</sequence>
<name>A0A4R5DAK3_9ACTN</name>
<dbReference type="SUPFAM" id="SSF51735">
    <property type="entry name" value="NAD(P)-binding Rossmann-fold domains"/>
    <property type="match status" value="1"/>
</dbReference>
<dbReference type="PANTHER" id="PTHR43161:SF9">
    <property type="entry name" value="SORBITOL DEHYDROGENASE"/>
    <property type="match status" value="1"/>
</dbReference>
<keyword evidence="3" id="KW-0479">Metal-binding</keyword>
<keyword evidence="4" id="KW-0862">Zinc</keyword>
<feature type="domain" description="Enoyl reductase (ER)" evidence="6">
    <location>
        <begin position="8"/>
        <end position="333"/>
    </location>
</feature>
<dbReference type="SUPFAM" id="SSF50129">
    <property type="entry name" value="GroES-like"/>
    <property type="match status" value="1"/>
</dbReference>
<evidence type="ECO:0000313" key="7">
    <source>
        <dbReference type="EMBL" id="TDE08474.1"/>
    </source>
</evidence>
<comment type="caution">
    <text evidence="7">The sequence shown here is derived from an EMBL/GenBank/DDBJ whole genome shotgun (WGS) entry which is preliminary data.</text>
</comment>
<keyword evidence="5" id="KW-0560">Oxidoreductase</keyword>
<evidence type="ECO:0000256" key="1">
    <source>
        <dbReference type="ARBA" id="ARBA00001947"/>
    </source>
</evidence>
<dbReference type="Gene3D" id="3.40.50.720">
    <property type="entry name" value="NAD(P)-binding Rossmann-like Domain"/>
    <property type="match status" value="1"/>
</dbReference>
<evidence type="ECO:0000256" key="3">
    <source>
        <dbReference type="ARBA" id="ARBA00022723"/>
    </source>
</evidence>
<dbReference type="OrthoDB" id="9797931at2"/>
<accession>A0A4R5DAK3</accession>
<dbReference type="Pfam" id="PF00107">
    <property type="entry name" value="ADH_zinc_N"/>
    <property type="match status" value="1"/>
</dbReference>
<dbReference type="InterPro" id="IPR013149">
    <property type="entry name" value="ADH-like_C"/>
</dbReference>
<dbReference type="GO" id="GO:0046872">
    <property type="term" value="F:metal ion binding"/>
    <property type="evidence" value="ECO:0007669"/>
    <property type="project" value="UniProtKB-KW"/>
</dbReference>
<dbReference type="Pfam" id="PF08240">
    <property type="entry name" value="ADH_N"/>
    <property type="match status" value="1"/>
</dbReference>
<evidence type="ECO:0000313" key="8">
    <source>
        <dbReference type="Proteomes" id="UP000294739"/>
    </source>
</evidence>
<keyword evidence="8" id="KW-1185">Reference proteome</keyword>
<comment type="similarity">
    <text evidence="2">Belongs to the zinc-containing alcohol dehydrogenase family.</text>
</comment>
<gene>
    <name evidence="7" type="ORF">E1269_17365</name>
</gene>
<dbReference type="Proteomes" id="UP000294739">
    <property type="component" value="Unassembled WGS sequence"/>
</dbReference>
<dbReference type="GO" id="GO:0016491">
    <property type="term" value="F:oxidoreductase activity"/>
    <property type="evidence" value="ECO:0007669"/>
    <property type="project" value="UniProtKB-KW"/>
</dbReference>
<evidence type="ECO:0000256" key="4">
    <source>
        <dbReference type="ARBA" id="ARBA00022833"/>
    </source>
</evidence>
<dbReference type="InterPro" id="IPR036291">
    <property type="entry name" value="NAD(P)-bd_dom_sf"/>
</dbReference>
<comment type="cofactor">
    <cofactor evidence="1">
        <name>Zn(2+)</name>
        <dbReference type="ChEBI" id="CHEBI:29105"/>
    </cofactor>
</comment>
<dbReference type="PANTHER" id="PTHR43161">
    <property type="entry name" value="SORBITOL DEHYDROGENASE"/>
    <property type="match status" value="1"/>
</dbReference>
<dbReference type="InterPro" id="IPR020843">
    <property type="entry name" value="ER"/>
</dbReference>
<dbReference type="EMBL" id="SMKZ01000024">
    <property type="protein sequence ID" value="TDE08474.1"/>
    <property type="molecule type" value="Genomic_DNA"/>
</dbReference>
<evidence type="ECO:0000256" key="5">
    <source>
        <dbReference type="ARBA" id="ARBA00023002"/>
    </source>
</evidence>
<dbReference type="RefSeq" id="WP_131896771.1">
    <property type="nucleotide sequence ID" value="NZ_SMKZ01000024.1"/>
</dbReference>